<reference evidence="4" key="1">
    <citation type="submission" date="2025-08" db="UniProtKB">
        <authorList>
            <consortium name="RefSeq"/>
        </authorList>
    </citation>
    <scope>IDENTIFICATION</scope>
    <source>
        <tissue evidence="4">Young leaves</tissue>
    </source>
</reference>
<evidence type="ECO:0000313" key="4">
    <source>
        <dbReference type="RefSeq" id="XP_022991677.1"/>
    </source>
</evidence>
<protein>
    <submittedName>
        <fullName evidence="4">Uncharacterized protein LOC111488220 isoform X1</fullName>
    </submittedName>
</protein>
<dbReference type="RefSeq" id="XP_022991677.1">
    <property type="nucleotide sequence ID" value="XM_023135909.1"/>
</dbReference>
<dbReference type="GeneID" id="111488220"/>
<dbReference type="InterPro" id="IPR052843">
    <property type="entry name" value="ER_body_metal_sequester"/>
</dbReference>
<feature type="region of interest" description="Disordered" evidence="1">
    <location>
        <begin position="248"/>
        <end position="269"/>
    </location>
</feature>
<feature type="transmembrane region" description="Helical" evidence="2">
    <location>
        <begin position="788"/>
        <end position="810"/>
    </location>
</feature>
<feature type="compositionally biased region" description="Polar residues" evidence="1">
    <location>
        <begin position="35"/>
        <end position="44"/>
    </location>
</feature>
<keyword evidence="2" id="KW-0812">Transmembrane</keyword>
<gene>
    <name evidence="4" type="primary">LOC111488220</name>
</gene>
<feature type="transmembrane region" description="Helical" evidence="2">
    <location>
        <begin position="735"/>
        <end position="754"/>
    </location>
</feature>
<dbReference type="PANTHER" id="PTHR38937">
    <property type="entry name" value="MEMBRANE PROTEIN OF ER BODY-LIKE PROTEIN"/>
    <property type="match status" value="1"/>
</dbReference>
<feature type="compositionally biased region" description="Basic and acidic residues" evidence="1">
    <location>
        <begin position="60"/>
        <end position="76"/>
    </location>
</feature>
<evidence type="ECO:0000313" key="3">
    <source>
        <dbReference type="Proteomes" id="UP000504608"/>
    </source>
</evidence>
<evidence type="ECO:0000256" key="2">
    <source>
        <dbReference type="SAM" id="Phobius"/>
    </source>
</evidence>
<keyword evidence="2" id="KW-1133">Transmembrane helix</keyword>
<dbReference type="AlphaFoldDB" id="A0A6J1JMI1"/>
<dbReference type="PANTHER" id="PTHR38937:SF2">
    <property type="entry name" value="MEMBRANE PROTEIN OF ER BODY-LIKE PROTEIN ISOFORM X1"/>
    <property type="match status" value="1"/>
</dbReference>
<organism evidence="3 4">
    <name type="scientific">Cucurbita maxima</name>
    <name type="common">Pumpkin</name>
    <name type="synonym">Winter squash</name>
    <dbReference type="NCBI Taxonomy" id="3661"/>
    <lineage>
        <taxon>Eukaryota</taxon>
        <taxon>Viridiplantae</taxon>
        <taxon>Streptophyta</taxon>
        <taxon>Embryophyta</taxon>
        <taxon>Tracheophyta</taxon>
        <taxon>Spermatophyta</taxon>
        <taxon>Magnoliopsida</taxon>
        <taxon>eudicotyledons</taxon>
        <taxon>Gunneridae</taxon>
        <taxon>Pentapetalae</taxon>
        <taxon>rosids</taxon>
        <taxon>fabids</taxon>
        <taxon>Cucurbitales</taxon>
        <taxon>Cucurbitaceae</taxon>
        <taxon>Cucurbiteae</taxon>
        <taxon>Cucurbita</taxon>
    </lineage>
</organism>
<dbReference type="Proteomes" id="UP000504608">
    <property type="component" value="Unplaced"/>
</dbReference>
<feature type="transmembrane region" description="Helical" evidence="2">
    <location>
        <begin position="853"/>
        <end position="875"/>
    </location>
</feature>
<dbReference type="OrthoDB" id="1924921at2759"/>
<dbReference type="KEGG" id="cmax:111488220"/>
<evidence type="ECO:0000256" key="1">
    <source>
        <dbReference type="SAM" id="MobiDB-lite"/>
    </source>
</evidence>
<name>A0A6J1JMI1_CUCMA</name>
<feature type="transmembrane region" description="Helical" evidence="2">
    <location>
        <begin position="822"/>
        <end position="841"/>
    </location>
</feature>
<accession>A0A6J1JMI1</accession>
<keyword evidence="2" id="KW-0472">Membrane</keyword>
<feature type="region of interest" description="Disordered" evidence="1">
    <location>
        <begin position="1"/>
        <end position="90"/>
    </location>
</feature>
<proteinExistence type="predicted"/>
<keyword evidence="3" id="KW-1185">Reference proteome</keyword>
<sequence>MNGDKHLPEVEPVMMEEEEEDEEERTVLLRKSFRQHAQSSISSTDSDEMFSGDSEGLKFVIRDEQQHQQQQEEKEGTGYSNGSSRLEIGGGRPIYEAIPTDEIEAVTTRKSDAQNGTSIKFQLDPIHLAVANPPTKGAIEEQASYYTSLDNGTTGDRRVELRTENGNEVADLYLERIYEKPSSHNFYCPNCQACITKVIIRDREWVNNTVSAPIPTQVDKFRCTSCLSFLTPIGSWLFPNLVSPYPEEEVSSGPGGNFESIGTRDESQVDKAPVLAQSVDYVVTNKKEDDHAVTQDHPSLKAANDERMIVQEETLSSKKGNNVLNVVFREKEAFQVQETGDHEESPVDRATVPDQSVDIAVADKNEGDNAVTLALPSLKITRDKGIIARETAVADQMQRIDCAVSDSTPSHPSFNTTIAEEGVVPEKGVKSKQGNKIESIIVEKPDPVLDSAETIYDQGIQDASINKTQVLDQLVNFDIWTNDKALEAKVDSTEDSSIAKDSRKGNTVENIVVGIPYTSHESNGSVLDVDNQTATVNKVEVQNQSNGLAVLSESQTETKVNSTPGLPSLEAMMAETATDTFDDKKGIDDENVVIGIPYTSSEPKRGLLDRFRLPLLLNKISVPDQSAAVAKTEIPKTPEPVEEATVFDSSPVSPSVGAPAAERVLDSAVGSHEVETGPVAITVDDSLDEQVEPESSKLNRWEIVKCIVYGGLAESITSLGIVASAASANTATGNIVALALANLISGLFILGHNLTGLKSDQFRRTANEADDHKHVDRYEVVLGRRENYILHFVLAIFSFILFGLIPPLVYGFSFTKSNDKDFKLAAVAGASLLCIMLLALGKAYIQRPNRWDVYLKTVASYIVIAAGAGGFSYLAGDLIGKLINKYGWFEQSPAFNLSLPLPEMSLGKPAWGSS</sequence>
<feature type="compositionally biased region" description="Acidic residues" evidence="1">
    <location>
        <begin position="14"/>
        <end position="24"/>
    </location>
</feature>